<evidence type="ECO:0000256" key="3">
    <source>
        <dbReference type="SAM" id="Phobius"/>
    </source>
</evidence>
<dbReference type="InterPro" id="IPR043128">
    <property type="entry name" value="Rev_trsase/Diguanyl_cyclase"/>
</dbReference>
<evidence type="ECO:0000259" key="4">
    <source>
        <dbReference type="PROSITE" id="PS50887"/>
    </source>
</evidence>
<feature type="transmembrane region" description="Helical" evidence="3">
    <location>
        <begin position="120"/>
        <end position="141"/>
    </location>
</feature>
<organism evidence="5 6">
    <name type="scientific">Castellaniella denitrificans</name>
    <dbReference type="NCBI Taxonomy" id="56119"/>
    <lineage>
        <taxon>Bacteria</taxon>
        <taxon>Pseudomonadati</taxon>
        <taxon>Pseudomonadota</taxon>
        <taxon>Betaproteobacteria</taxon>
        <taxon>Burkholderiales</taxon>
        <taxon>Alcaligenaceae</taxon>
        <taxon>Castellaniella</taxon>
    </lineage>
</organism>
<dbReference type="InterPro" id="IPR029787">
    <property type="entry name" value="Nucleotide_cyclase"/>
</dbReference>
<accession>A0ABT4M3F4</accession>
<evidence type="ECO:0000256" key="2">
    <source>
        <dbReference type="ARBA" id="ARBA00034247"/>
    </source>
</evidence>
<feature type="transmembrane region" description="Helical" evidence="3">
    <location>
        <begin position="6"/>
        <end position="29"/>
    </location>
</feature>
<feature type="domain" description="GGDEF" evidence="4">
    <location>
        <begin position="250"/>
        <end position="380"/>
    </location>
</feature>
<dbReference type="SMART" id="SM00267">
    <property type="entry name" value="GGDEF"/>
    <property type="match status" value="1"/>
</dbReference>
<evidence type="ECO:0000313" key="5">
    <source>
        <dbReference type="EMBL" id="MCZ4329624.1"/>
    </source>
</evidence>
<feature type="transmembrane region" description="Helical" evidence="3">
    <location>
        <begin position="187"/>
        <end position="208"/>
    </location>
</feature>
<dbReference type="PANTHER" id="PTHR45138:SF9">
    <property type="entry name" value="DIGUANYLATE CYCLASE DGCM-RELATED"/>
    <property type="match status" value="1"/>
</dbReference>
<comment type="catalytic activity">
    <reaction evidence="2">
        <text>2 GTP = 3',3'-c-di-GMP + 2 diphosphate</text>
        <dbReference type="Rhea" id="RHEA:24898"/>
        <dbReference type="ChEBI" id="CHEBI:33019"/>
        <dbReference type="ChEBI" id="CHEBI:37565"/>
        <dbReference type="ChEBI" id="CHEBI:58805"/>
        <dbReference type="EC" id="2.7.7.65"/>
    </reaction>
</comment>
<dbReference type="PANTHER" id="PTHR45138">
    <property type="entry name" value="REGULATORY COMPONENTS OF SENSORY TRANSDUCTION SYSTEM"/>
    <property type="match status" value="1"/>
</dbReference>
<feature type="transmembrane region" description="Helical" evidence="3">
    <location>
        <begin position="95"/>
        <end position="114"/>
    </location>
</feature>
<dbReference type="NCBIfam" id="TIGR00254">
    <property type="entry name" value="GGDEF"/>
    <property type="match status" value="1"/>
</dbReference>
<protein>
    <recommendedName>
        <fullName evidence="1">diguanylate cyclase</fullName>
        <ecNumber evidence="1">2.7.7.65</ecNumber>
    </recommendedName>
</protein>
<name>A0ABT4M3F4_9BURK</name>
<gene>
    <name evidence="5" type="ORF">O4H32_06625</name>
</gene>
<dbReference type="Gene3D" id="3.30.70.270">
    <property type="match status" value="1"/>
</dbReference>
<dbReference type="InterPro" id="IPR050469">
    <property type="entry name" value="Diguanylate_Cyclase"/>
</dbReference>
<dbReference type="PROSITE" id="PS50887">
    <property type="entry name" value="GGDEF"/>
    <property type="match status" value="1"/>
</dbReference>
<feature type="transmembrane region" description="Helical" evidence="3">
    <location>
        <begin position="36"/>
        <end position="59"/>
    </location>
</feature>
<comment type="caution">
    <text evidence="5">The sequence shown here is derived from an EMBL/GenBank/DDBJ whole genome shotgun (WGS) entry which is preliminary data.</text>
</comment>
<sequence>MLNLDARTLLIVEAFVLFLVGGLMLLAALQGRRDRTLLWMSGALLLGGAGFVVSTARGIPDWRDPVIVLSNMLLITGYACILTSLRSYVGRPMRVWALLAGAAVWFALCLWPWFLASDAARLLVFSLLSIAYLAAAGRTLWPERREDAGSVFPLLIVLAAHGLFYVYRVVSAVRVPGMSWLLWPDFTVTLLEGILFAISLSFAVLILVRARAERRYRHAALHDALTRLPNRRALFDLGAETLAKAQREGRDMALLMCDLDWFKRINDEQGHDAGDRILTVFADVLRARVRAADLCARIGGEEFVILAPDMGPLGALDLADRIRRALAEHAPRAGGRLSVSIGIACASTDGYELDSLMACADRALYEAKASGRDCVRQSADVSALSSMGT</sequence>
<reference evidence="5" key="1">
    <citation type="submission" date="2022-12" db="EMBL/GenBank/DDBJ databases">
        <title>Bacterial isolates from different developmental stages of Nematostella vectensis.</title>
        <authorList>
            <person name="Fraune S."/>
        </authorList>
    </citation>
    <scope>NUCLEOTIDE SEQUENCE</scope>
    <source>
        <strain evidence="5">G21619-S1</strain>
    </source>
</reference>
<dbReference type="EC" id="2.7.7.65" evidence="1"/>
<keyword evidence="3" id="KW-0472">Membrane</keyword>
<feature type="transmembrane region" description="Helical" evidence="3">
    <location>
        <begin position="65"/>
        <end position="83"/>
    </location>
</feature>
<keyword evidence="3" id="KW-0812">Transmembrane</keyword>
<feature type="transmembrane region" description="Helical" evidence="3">
    <location>
        <begin position="148"/>
        <end position="167"/>
    </location>
</feature>
<proteinExistence type="predicted"/>
<evidence type="ECO:0000256" key="1">
    <source>
        <dbReference type="ARBA" id="ARBA00012528"/>
    </source>
</evidence>
<dbReference type="EMBL" id="JAPWHE010000003">
    <property type="protein sequence ID" value="MCZ4329624.1"/>
    <property type="molecule type" value="Genomic_DNA"/>
</dbReference>
<keyword evidence="6" id="KW-1185">Reference proteome</keyword>
<dbReference type="Pfam" id="PF00990">
    <property type="entry name" value="GGDEF"/>
    <property type="match status" value="1"/>
</dbReference>
<dbReference type="CDD" id="cd01949">
    <property type="entry name" value="GGDEF"/>
    <property type="match status" value="1"/>
</dbReference>
<evidence type="ECO:0000313" key="6">
    <source>
        <dbReference type="Proteomes" id="UP001068379"/>
    </source>
</evidence>
<dbReference type="InterPro" id="IPR000160">
    <property type="entry name" value="GGDEF_dom"/>
</dbReference>
<dbReference type="Proteomes" id="UP001068379">
    <property type="component" value="Unassembled WGS sequence"/>
</dbReference>
<dbReference type="RefSeq" id="WP_269357770.1">
    <property type="nucleotide sequence ID" value="NZ_JAPWHE010000003.1"/>
</dbReference>
<dbReference type="SUPFAM" id="SSF55073">
    <property type="entry name" value="Nucleotide cyclase"/>
    <property type="match status" value="1"/>
</dbReference>
<keyword evidence="3" id="KW-1133">Transmembrane helix</keyword>